<evidence type="ECO:0000256" key="6">
    <source>
        <dbReference type="SAM" id="Phobius"/>
    </source>
</evidence>
<dbReference type="GO" id="GO:0005506">
    <property type="term" value="F:iron ion binding"/>
    <property type="evidence" value="ECO:0007669"/>
    <property type="project" value="InterPro"/>
</dbReference>
<evidence type="ECO:0000256" key="1">
    <source>
        <dbReference type="ARBA" id="ARBA00010617"/>
    </source>
</evidence>
<dbReference type="EMBL" id="KV750136">
    <property type="protein sequence ID" value="OCL06090.1"/>
    <property type="molecule type" value="Genomic_DNA"/>
</dbReference>
<evidence type="ECO:0000313" key="8">
    <source>
        <dbReference type="Proteomes" id="UP000250140"/>
    </source>
</evidence>
<dbReference type="GO" id="GO:0016705">
    <property type="term" value="F:oxidoreductase activity, acting on paired donors, with incorporation or reduction of molecular oxygen"/>
    <property type="evidence" value="ECO:0007669"/>
    <property type="project" value="InterPro"/>
</dbReference>
<name>A0A8E2EWW5_9PEZI</name>
<dbReference type="PANTHER" id="PTHR46300:SF9">
    <property type="entry name" value="P450, PUTATIVE-RELATED"/>
    <property type="match status" value="1"/>
</dbReference>
<keyword evidence="6" id="KW-1133">Transmembrane helix</keyword>
<dbReference type="InterPro" id="IPR002401">
    <property type="entry name" value="Cyt_P450_E_grp-I"/>
</dbReference>
<dbReference type="PANTHER" id="PTHR46300">
    <property type="entry name" value="P450, PUTATIVE (EUROFUNG)-RELATED-RELATED"/>
    <property type="match status" value="1"/>
</dbReference>
<evidence type="ECO:0000313" key="7">
    <source>
        <dbReference type="EMBL" id="OCL06090.1"/>
    </source>
</evidence>
<keyword evidence="5" id="KW-0349">Heme</keyword>
<keyword evidence="6" id="KW-0472">Membrane</keyword>
<keyword evidence="8" id="KW-1185">Reference proteome</keyword>
<dbReference type="PRINTS" id="PR00385">
    <property type="entry name" value="P450"/>
</dbReference>
<protein>
    <submittedName>
        <fullName evidence="7">Cytochrome P450</fullName>
    </submittedName>
</protein>
<proteinExistence type="inferred from homology"/>
<keyword evidence="4 5" id="KW-0408">Iron</keyword>
<sequence>METLSLQSSLQQGYGIIDLALSNIVVHFFQGATFSVAISTIFICLTITFLYYETRRRNLRVQSFDGPRGLPFIGNLFHLKRNIGIAAEQYRIWSREYGDVFQVQLGDIPVLVVNGASTARAIFFGNSGALSSRPTFYTFHGIISKSAGYTMGTAPYSKSLNLGRKKTPLGKPAVASYIPILDTETRDFIRQCLDTSNGTPIDPLPLLLRQSLSLDLSICWGRRVSLDDPLLREIPDVEHQIVNLRNTMTNLQDCIPLLRFPWSSTTKKAESLRERRSIYFTELNRELDERIQMGTQKPCLRADLLSRPDVTEEELNLICLSFISAGMSPTSSTLDWSIAFLAQRPDIQEAAYQAISTHYNSDVVLGEAEDDQGCEYVVALAKECLRYFTTPRASLPRSTVKEFSWEGKVIPVGTTVFLNAWGCNMDPNIWPEPFVFDPTRWLKNPNAPLFTYGIGYRSCSGISLANRLLYLFFVRLISAFEVLKGSDVDVNPVTGATTTEDLVCSPERYTVIFKPRDEARLRQALRKC</sequence>
<dbReference type="GO" id="GO:0004497">
    <property type="term" value="F:monooxygenase activity"/>
    <property type="evidence" value="ECO:0007669"/>
    <property type="project" value="InterPro"/>
</dbReference>
<keyword evidence="2 5" id="KW-0479">Metal-binding</keyword>
<dbReference type="InterPro" id="IPR001128">
    <property type="entry name" value="Cyt_P450"/>
</dbReference>
<dbReference type="PRINTS" id="PR00463">
    <property type="entry name" value="EP450I"/>
</dbReference>
<comment type="cofactor">
    <cofactor evidence="5">
        <name>heme</name>
        <dbReference type="ChEBI" id="CHEBI:30413"/>
    </cofactor>
</comment>
<reference evidence="7 8" key="1">
    <citation type="journal article" date="2016" name="Nat. Commun.">
        <title>Ectomycorrhizal ecology is imprinted in the genome of the dominant symbiotic fungus Cenococcum geophilum.</title>
        <authorList>
            <consortium name="DOE Joint Genome Institute"/>
            <person name="Peter M."/>
            <person name="Kohler A."/>
            <person name="Ohm R.A."/>
            <person name="Kuo A."/>
            <person name="Krutzmann J."/>
            <person name="Morin E."/>
            <person name="Arend M."/>
            <person name="Barry K.W."/>
            <person name="Binder M."/>
            <person name="Choi C."/>
            <person name="Clum A."/>
            <person name="Copeland A."/>
            <person name="Grisel N."/>
            <person name="Haridas S."/>
            <person name="Kipfer T."/>
            <person name="LaButti K."/>
            <person name="Lindquist E."/>
            <person name="Lipzen A."/>
            <person name="Maire R."/>
            <person name="Meier B."/>
            <person name="Mihaltcheva S."/>
            <person name="Molinier V."/>
            <person name="Murat C."/>
            <person name="Poggeler S."/>
            <person name="Quandt C.A."/>
            <person name="Sperisen C."/>
            <person name="Tritt A."/>
            <person name="Tisserant E."/>
            <person name="Crous P.W."/>
            <person name="Henrissat B."/>
            <person name="Nehls U."/>
            <person name="Egli S."/>
            <person name="Spatafora J.W."/>
            <person name="Grigoriev I.V."/>
            <person name="Martin F.M."/>
        </authorList>
    </citation>
    <scope>NUCLEOTIDE SEQUENCE [LARGE SCALE GENOMIC DNA]</scope>
    <source>
        <strain evidence="7 8">CBS 207.34</strain>
    </source>
</reference>
<feature type="binding site" description="axial binding residue" evidence="5">
    <location>
        <position position="459"/>
    </location>
    <ligand>
        <name>heme</name>
        <dbReference type="ChEBI" id="CHEBI:30413"/>
    </ligand>
    <ligandPart>
        <name>Fe</name>
        <dbReference type="ChEBI" id="CHEBI:18248"/>
    </ligandPart>
</feature>
<dbReference type="Gene3D" id="1.10.630.10">
    <property type="entry name" value="Cytochrome P450"/>
    <property type="match status" value="1"/>
</dbReference>
<evidence type="ECO:0000256" key="3">
    <source>
        <dbReference type="ARBA" id="ARBA00023002"/>
    </source>
</evidence>
<keyword evidence="3" id="KW-0560">Oxidoreductase</keyword>
<dbReference type="InterPro" id="IPR036396">
    <property type="entry name" value="Cyt_P450_sf"/>
</dbReference>
<accession>A0A8E2EWW5</accession>
<evidence type="ECO:0000256" key="2">
    <source>
        <dbReference type="ARBA" id="ARBA00022723"/>
    </source>
</evidence>
<dbReference type="AlphaFoldDB" id="A0A8E2EWW5"/>
<keyword evidence="6" id="KW-0812">Transmembrane</keyword>
<gene>
    <name evidence="7" type="ORF">AOQ84DRAFT_411890</name>
</gene>
<feature type="transmembrane region" description="Helical" evidence="6">
    <location>
        <begin position="28"/>
        <end position="52"/>
    </location>
</feature>
<comment type="similarity">
    <text evidence="1">Belongs to the cytochrome P450 family.</text>
</comment>
<dbReference type="InterPro" id="IPR050364">
    <property type="entry name" value="Cytochrome_P450_fung"/>
</dbReference>
<dbReference type="Proteomes" id="UP000250140">
    <property type="component" value="Unassembled WGS sequence"/>
</dbReference>
<evidence type="ECO:0000256" key="5">
    <source>
        <dbReference type="PIRSR" id="PIRSR602401-1"/>
    </source>
</evidence>
<dbReference type="SUPFAM" id="SSF48264">
    <property type="entry name" value="Cytochrome P450"/>
    <property type="match status" value="1"/>
</dbReference>
<dbReference type="GO" id="GO:0020037">
    <property type="term" value="F:heme binding"/>
    <property type="evidence" value="ECO:0007669"/>
    <property type="project" value="InterPro"/>
</dbReference>
<organism evidence="7 8">
    <name type="scientific">Glonium stellatum</name>
    <dbReference type="NCBI Taxonomy" id="574774"/>
    <lineage>
        <taxon>Eukaryota</taxon>
        <taxon>Fungi</taxon>
        <taxon>Dikarya</taxon>
        <taxon>Ascomycota</taxon>
        <taxon>Pezizomycotina</taxon>
        <taxon>Dothideomycetes</taxon>
        <taxon>Pleosporomycetidae</taxon>
        <taxon>Gloniales</taxon>
        <taxon>Gloniaceae</taxon>
        <taxon>Glonium</taxon>
    </lineage>
</organism>
<evidence type="ECO:0000256" key="4">
    <source>
        <dbReference type="ARBA" id="ARBA00023004"/>
    </source>
</evidence>
<dbReference type="OrthoDB" id="1055148at2759"/>
<dbReference type="Pfam" id="PF00067">
    <property type="entry name" value="p450"/>
    <property type="match status" value="1"/>
</dbReference>